<reference evidence="5" key="1">
    <citation type="journal article" date="2006" name="PLoS Biol.">
        <title>Macronuclear genome sequence of the ciliate Tetrahymena thermophila, a model eukaryote.</title>
        <authorList>
            <person name="Eisen J.A."/>
            <person name="Coyne R.S."/>
            <person name="Wu M."/>
            <person name="Wu D."/>
            <person name="Thiagarajan M."/>
            <person name="Wortman J.R."/>
            <person name="Badger J.H."/>
            <person name="Ren Q."/>
            <person name="Amedeo P."/>
            <person name="Jones K.M."/>
            <person name="Tallon L.J."/>
            <person name="Delcher A.L."/>
            <person name="Salzberg S.L."/>
            <person name="Silva J.C."/>
            <person name="Haas B.J."/>
            <person name="Majoros W.H."/>
            <person name="Farzad M."/>
            <person name="Carlton J.M."/>
            <person name="Smith R.K. Jr."/>
            <person name="Garg J."/>
            <person name="Pearlman R.E."/>
            <person name="Karrer K.M."/>
            <person name="Sun L."/>
            <person name="Manning G."/>
            <person name="Elde N.C."/>
            <person name="Turkewitz A.P."/>
            <person name="Asai D.J."/>
            <person name="Wilkes D.E."/>
            <person name="Wang Y."/>
            <person name="Cai H."/>
            <person name="Collins K."/>
            <person name="Stewart B.A."/>
            <person name="Lee S.R."/>
            <person name="Wilamowska K."/>
            <person name="Weinberg Z."/>
            <person name="Ruzzo W.L."/>
            <person name="Wloga D."/>
            <person name="Gaertig J."/>
            <person name="Frankel J."/>
            <person name="Tsao C.-C."/>
            <person name="Gorovsky M.A."/>
            <person name="Keeling P.J."/>
            <person name="Waller R.F."/>
            <person name="Patron N.J."/>
            <person name="Cherry J.M."/>
            <person name="Stover N.A."/>
            <person name="Krieger C.J."/>
            <person name="del Toro C."/>
            <person name="Ryder H.F."/>
            <person name="Williamson S.C."/>
            <person name="Barbeau R.A."/>
            <person name="Hamilton E.P."/>
            <person name="Orias E."/>
        </authorList>
    </citation>
    <scope>NUCLEOTIDE SEQUENCE [LARGE SCALE GENOMIC DNA]</scope>
    <source>
        <strain evidence="5">SB210</strain>
    </source>
</reference>
<evidence type="ECO:0000256" key="1">
    <source>
        <dbReference type="RuleBase" id="RU000383"/>
    </source>
</evidence>
<accession>I7MIA4</accession>
<keyword evidence="5" id="KW-1185">Reference proteome</keyword>
<dbReference type="InterPro" id="IPR036915">
    <property type="entry name" value="Cyclin-like_sf"/>
</dbReference>
<proteinExistence type="inferred from homology"/>
<dbReference type="PANTHER" id="PTHR10177">
    <property type="entry name" value="CYCLINS"/>
    <property type="match status" value="1"/>
</dbReference>
<dbReference type="SUPFAM" id="SSF47954">
    <property type="entry name" value="Cyclin-like"/>
    <property type="match status" value="1"/>
</dbReference>
<gene>
    <name evidence="4" type="ORF">TTHERM_00293270</name>
</gene>
<dbReference type="Gene3D" id="1.10.472.10">
    <property type="entry name" value="Cyclin-like"/>
    <property type="match status" value="2"/>
</dbReference>
<keyword evidence="1" id="KW-0195">Cyclin</keyword>
<dbReference type="InParanoid" id="I7MIA4"/>
<evidence type="ECO:0000313" key="5">
    <source>
        <dbReference type="Proteomes" id="UP000009168"/>
    </source>
</evidence>
<evidence type="ECO:0000259" key="3">
    <source>
        <dbReference type="SMART" id="SM00385"/>
    </source>
</evidence>
<comment type="similarity">
    <text evidence="1">Belongs to the cyclin family.</text>
</comment>
<evidence type="ECO:0000313" key="4">
    <source>
        <dbReference type="EMBL" id="EAR92814.1"/>
    </source>
</evidence>
<organism evidence="4 5">
    <name type="scientific">Tetrahymena thermophila (strain SB210)</name>
    <dbReference type="NCBI Taxonomy" id="312017"/>
    <lineage>
        <taxon>Eukaryota</taxon>
        <taxon>Sar</taxon>
        <taxon>Alveolata</taxon>
        <taxon>Ciliophora</taxon>
        <taxon>Intramacronucleata</taxon>
        <taxon>Oligohymenophorea</taxon>
        <taxon>Hymenostomatida</taxon>
        <taxon>Tetrahymenina</taxon>
        <taxon>Tetrahymenidae</taxon>
        <taxon>Tetrahymena</taxon>
    </lineage>
</organism>
<dbReference type="Pfam" id="PF00134">
    <property type="entry name" value="Cyclin_N"/>
    <property type="match status" value="1"/>
</dbReference>
<dbReference type="Proteomes" id="UP000009168">
    <property type="component" value="Unassembled WGS sequence"/>
</dbReference>
<sequence length="406" mass="46736">MNSQVEIQSMPSEQTFLSYENACHAGVQQKFYNNSLAQKSAAGFRGGECIRKKAKNCQINIVNPQKEISAADCMEIEDDCNLKQKQNFEQQQQQDQRTTECNSFSDYFTSKRFQQIQVLLKSASNEEAYSSRIISSMINSQKSPSDFLQNHTITPEIRAKMIDWMIEVTTSYGQSDQTFFLAVQYMDAFFQNSQRQLTPQDLHLTGVASMFIACKYEEIYPLRLQTFYEKIGHKKLSISDIKQREQEILASIDFDLSSPTILDFMAVTVQKLNLEEHLLDTHLTFFRKMCIYLAKMVSHEYSIINNHNQTTIAGAIIYVSFKILQQMYNEFNLVALIQQVIQILSLNNEEILKASTLLLNLARSFERQYPNLNNLRKFSADIQQISASPSSSSLKPTNQQQRRANN</sequence>
<dbReference type="OMA" id="NISHNIA"/>
<dbReference type="OrthoDB" id="313090at2759"/>
<dbReference type="SMART" id="SM00385">
    <property type="entry name" value="CYCLIN"/>
    <property type="match status" value="1"/>
</dbReference>
<dbReference type="AlphaFoldDB" id="I7MIA4"/>
<dbReference type="eggNOG" id="KOG0654">
    <property type="taxonomic scope" value="Eukaryota"/>
</dbReference>
<dbReference type="KEGG" id="tet:TTHERM_00293270"/>
<dbReference type="GeneID" id="7825053"/>
<feature type="region of interest" description="Disordered" evidence="2">
    <location>
        <begin position="386"/>
        <end position="406"/>
    </location>
</feature>
<evidence type="ECO:0000256" key="2">
    <source>
        <dbReference type="SAM" id="MobiDB-lite"/>
    </source>
</evidence>
<dbReference type="STRING" id="312017.I7MIA4"/>
<dbReference type="EMBL" id="GG662740">
    <property type="protein sequence ID" value="EAR92814.1"/>
    <property type="molecule type" value="Genomic_DNA"/>
</dbReference>
<name>I7MIA4_TETTS</name>
<dbReference type="FunFam" id="1.10.472.10:FF:000089">
    <property type="entry name" value="Cyclin, N-terminal domain containing protein"/>
    <property type="match status" value="1"/>
</dbReference>
<dbReference type="InterPro" id="IPR039361">
    <property type="entry name" value="Cyclin"/>
</dbReference>
<feature type="compositionally biased region" description="Polar residues" evidence="2">
    <location>
        <begin position="394"/>
        <end position="406"/>
    </location>
</feature>
<dbReference type="InterPro" id="IPR006671">
    <property type="entry name" value="Cyclin_N"/>
</dbReference>
<dbReference type="RefSeq" id="XP_001013059.1">
    <property type="nucleotide sequence ID" value="XM_001013059.3"/>
</dbReference>
<feature type="domain" description="Cyclin-like" evidence="3">
    <location>
        <begin position="163"/>
        <end position="250"/>
    </location>
</feature>
<dbReference type="HOGENOM" id="CLU_056659_0_0_1"/>
<dbReference type="InterPro" id="IPR013763">
    <property type="entry name" value="Cyclin-like_dom"/>
</dbReference>
<protein>
    <submittedName>
        <fullName evidence="4">Amine-terminal domain cyclin</fullName>
    </submittedName>
</protein>